<keyword evidence="2" id="KW-1185">Reference proteome</keyword>
<sequence length="200" mass="22776">MFPPHASPNLTADISGLADFALATDANGLGARNYDSAFGMGALYFLQRKCTPNSTLSFQVQYGPEKSIKDARCTQGFFEWCESSEVMNNELYRGYNEDKTQERMENNNAVVSAYDLTNSDLKKFNFIVQYNPDKQNMLRVVRLMNLVSNAYLQLRGNNTKLRFGFVKDMPRDGHPLKPPDMSFLVGKLIFVWIVMLLFPK</sequence>
<dbReference type="AlphaFoldDB" id="A0A3L6QJE0"/>
<accession>A0A3L6QJE0</accession>
<dbReference type="STRING" id="4540.A0A3L6QJE0"/>
<comment type="caution">
    <text evidence="1">The sequence shown here is derived from an EMBL/GenBank/DDBJ whole genome shotgun (WGS) entry which is preliminary data.</text>
</comment>
<protein>
    <submittedName>
        <fullName evidence="1">ABC transporter A family member 8-like isoform X5</fullName>
    </submittedName>
</protein>
<dbReference type="OrthoDB" id="8061355at2759"/>
<gene>
    <name evidence="1" type="ORF">C2845_PM12G06610</name>
</gene>
<evidence type="ECO:0000313" key="2">
    <source>
        <dbReference type="Proteomes" id="UP000275267"/>
    </source>
</evidence>
<reference evidence="2" key="1">
    <citation type="journal article" date="2019" name="Nat. Commun.">
        <title>The genome of broomcorn millet.</title>
        <authorList>
            <person name="Zou C."/>
            <person name="Miki D."/>
            <person name="Li D."/>
            <person name="Tang Q."/>
            <person name="Xiao L."/>
            <person name="Rajput S."/>
            <person name="Deng P."/>
            <person name="Jia W."/>
            <person name="Huang R."/>
            <person name="Zhang M."/>
            <person name="Sun Y."/>
            <person name="Hu J."/>
            <person name="Fu X."/>
            <person name="Schnable P.S."/>
            <person name="Li F."/>
            <person name="Zhang H."/>
            <person name="Feng B."/>
            <person name="Zhu X."/>
            <person name="Liu R."/>
            <person name="Schnable J.C."/>
            <person name="Zhu J.-K."/>
            <person name="Zhang H."/>
        </authorList>
    </citation>
    <scope>NUCLEOTIDE SEQUENCE [LARGE SCALE GENOMIC DNA]</scope>
</reference>
<name>A0A3L6QJE0_PANMI</name>
<dbReference type="Proteomes" id="UP000275267">
    <property type="component" value="Unassembled WGS sequence"/>
</dbReference>
<organism evidence="1 2">
    <name type="scientific">Panicum miliaceum</name>
    <name type="common">Proso millet</name>
    <name type="synonym">Broomcorn millet</name>
    <dbReference type="NCBI Taxonomy" id="4540"/>
    <lineage>
        <taxon>Eukaryota</taxon>
        <taxon>Viridiplantae</taxon>
        <taxon>Streptophyta</taxon>
        <taxon>Embryophyta</taxon>
        <taxon>Tracheophyta</taxon>
        <taxon>Spermatophyta</taxon>
        <taxon>Magnoliopsida</taxon>
        <taxon>Liliopsida</taxon>
        <taxon>Poales</taxon>
        <taxon>Poaceae</taxon>
        <taxon>PACMAD clade</taxon>
        <taxon>Panicoideae</taxon>
        <taxon>Panicodae</taxon>
        <taxon>Paniceae</taxon>
        <taxon>Panicinae</taxon>
        <taxon>Panicum</taxon>
        <taxon>Panicum sect. Panicum</taxon>
    </lineage>
</organism>
<evidence type="ECO:0000313" key="1">
    <source>
        <dbReference type="EMBL" id="RLM80761.1"/>
    </source>
</evidence>
<dbReference type="EMBL" id="PQIB02000012">
    <property type="protein sequence ID" value="RLM80761.1"/>
    <property type="molecule type" value="Genomic_DNA"/>
</dbReference>
<proteinExistence type="predicted"/>